<sequence>MQRFKGERRLGFPIIGSPVKDGNFSEEDLQLCRTKNVRTIGQYYFTENGNVVIWEDELGKTFCLFDFALGFQDFVLIRRRGTSKAFSRKDHRVIGWITQRQIFYAFEKIRDWDNNPTLTILRGGTWKTFDKQTFCELAQ</sequence>
<reference evidence="1 2" key="1">
    <citation type="journal article" date="2016" name="Nat. Commun.">
        <title>Thousands of microbial genomes shed light on interconnected biogeochemical processes in an aquifer system.</title>
        <authorList>
            <person name="Anantharaman K."/>
            <person name="Brown C.T."/>
            <person name="Hug L.A."/>
            <person name="Sharon I."/>
            <person name="Castelle C.J."/>
            <person name="Probst A.J."/>
            <person name="Thomas B.C."/>
            <person name="Singh A."/>
            <person name="Wilkins M.J."/>
            <person name="Karaoz U."/>
            <person name="Brodie E.L."/>
            <person name="Williams K.H."/>
            <person name="Hubbard S.S."/>
            <person name="Banfield J.F."/>
        </authorList>
    </citation>
    <scope>NUCLEOTIDE SEQUENCE [LARGE SCALE GENOMIC DNA]</scope>
</reference>
<name>A0A1F5EJE4_9BACT</name>
<evidence type="ECO:0000313" key="2">
    <source>
        <dbReference type="Proteomes" id="UP000179003"/>
    </source>
</evidence>
<dbReference type="AlphaFoldDB" id="A0A1F5EJE4"/>
<proteinExistence type="predicted"/>
<gene>
    <name evidence="1" type="ORF">A2442_03075</name>
</gene>
<accession>A0A1F5EJE4</accession>
<organism evidence="1 2">
    <name type="scientific">Candidatus Campbellbacteria bacterium RIFOXYC2_FULL_35_25</name>
    <dbReference type="NCBI Taxonomy" id="1797582"/>
    <lineage>
        <taxon>Bacteria</taxon>
        <taxon>Candidatus Campbelliibacteriota</taxon>
    </lineage>
</organism>
<comment type="caution">
    <text evidence="1">The sequence shown here is derived from an EMBL/GenBank/DDBJ whole genome shotgun (WGS) entry which is preliminary data.</text>
</comment>
<dbReference type="Proteomes" id="UP000179003">
    <property type="component" value="Unassembled WGS sequence"/>
</dbReference>
<dbReference type="EMBL" id="MFAE01000005">
    <property type="protein sequence ID" value="OGD67460.1"/>
    <property type="molecule type" value="Genomic_DNA"/>
</dbReference>
<evidence type="ECO:0000313" key="1">
    <source>
        <dbReference type="EMBL" id="OGD67460.1"/>
    </source>
</evidence>
<protein>
    <submittedName>
        <fullName evidence="1">Uncharacterized protein</fullName>
    </submittedName>
</protein>